<evidence type="ECO:0000256" key="6">
    <source>
        <dbReference type="ARBA" id="ARBA00023002"/>
    </source>
</evidence>
<feature type="transmembrane region" description="Helical" evidence="12">
    <location>
        <begin position="169"/>
        <end position="192"/>
    </location>
</feature>
<keyword evidence="2" id="KW-1003">Cell membrane</keyword>
<comment type="caution">
    <text evidence="13">The sequence shown here is derived from an EMBL/GenBank/DDBJ whole genome shotgun (WGS) entry which is preliminary data.</text>
</comment>
<comment type="subcellular location">
    <subcellularLocation>
        <location evidence="1">Membrane</location>
        <topology evidence="1">Multi-pass membrane protein</topology>
    </subcellularLocation>
</comment>
<gene>
    <name evidence="13" type="ORF">AC812_11045</name>
</gene>
<evidence type="ECO:0000256" key="7">
    <source>
        <dbReference type="ARBA" id="ARBA00023004"/>
    </source>
</evidence>
<dbReference type="InterPro" id="IPR003780">
    <property type="entry name" value="COX15/CtaA_fam"/>
</dbReference>
<dbReference type="PANTHER" id="PTHR35457">
    <property type="entry name" value="HEME A SYNTHASE"/>
    <property type="match status" value="1"/>
</dbReference>
<feature type="transmembrane region" description="Helical" evidence="12">
    <location>
        <begin position="283"/>
        <end position="304"/>
    </location>
</feature>
<evidence type="ECO:0000313" key="13">
    <source>
        <dbReference type="EMBL" id="KPL75052.1"/>
    </source>
</evidence>
<evidence type="ECO:0000256" key="10">
    <source>
        <dbReference type="ARBA" id="ARBA00023157"/>
    </source>
</evidence>
<dbReference type="AlphaFoldDB" id="A0A0P6X6R2"/>
<evidence type="ECO:0008006" key="15">
    <source>
        <dbReference type="Google" id="ProtNLM"/>
    </source>
</evidence>
<feature type="transmembrane region" description="Helical" evidence="12">
    <location>
        <begin position="222"/>
        <end position="242"/>
    </location>
</feature>
<keyword evidence="4" id="KW-0479">Metal-binding</keyword>
<keyword evidence="7" id="KW-0408">Iron</keyword>
<feature type="transmembrane region" description="Helical" evidence="12">
    <location>
        <begin position="68"/>
        <end position="85"/>
    </location>
</feature>
<evidence type="ECO:0000256" key="2">
    <source>
        <dbReference type="ARBA" id="ARBA00022475"/>
    </source>
</evidence>
<keyword evidence="10" id="KW-1015">Disulfide bond</keyword>
<evidence type="ECO:0000256" key="3">
    <source>
        <dbReference type="ARBA" id="ARBA00022692"/>
    </source>
</evidence>
<keyword evidence="3 12" id="KW-0812">Transmembrane</keyword>
<dbReference type="GO" id="GO:0006784">
    <property type="term" value="P:heme A biosynthetic process"/>
    <property type="evidence" value="ECO:0007669"/>
    <property type="project" value="InterPro"/>
</dbReference>
<keyword evidence="5 12" id="KW-1133">Transmembrane helix</keyword>
<reference evidence="13 14" key="1">
    <citation type="submission" date="2015-07" db="EMBL/GenBank/DDBJ databases">
        <title>Draft genome of Bellilinea caldifistulae DSM 17877.</title>
        <authorList>
            <person name="Hemp J."/>
            <person name="Ward L.M."/>
            <person name="Pace L.A."/>
            <person name="Fischer W.W."/>
        </authorList>
    </citation>
    <scope>NUCLEOTIDE SEQUENCE [LARGE SCALE GENOMIC DNA]</scope>
    <source>
        <strain evidence="13 14">GOMI-1</strain>
    </source>
</reference>
<evidence type="ECO:0000313" key="14">
    <source>
        <dbReference type="Proteomes" id="UP000050514"/>
    </source>
</evidence>
<dbReference type="GO" id="GO:0016491">
    <property type="term" value="F:oxidoreductase activity"/>
    <property type="evidence" value="ECO:0007669"/>
    <property type="project" value="UniProtKB-KW"/>
</dbReference>
<feature type="transmembrane region" description="Helical" evidence="12">
    <location>
        <begin position="12"/>
        <end position="30"/>
    </location>
</feature>
<dbReference type="PATRIC" id="fig|360411.5.peg.2826"/>
<evidence type="ECO:0000256" key="4">
    <source>
        <dbReference type="ARBA" id="ARBA00022723"/>
    </source>
</evidence>
<dbReference type="EMBL" id="LGHJ01000016">
    <property type="protein sequence ID" value="KPL75052.1"/>
    <property type="molecule type" value="Genomic_DNA"/>
</dbReference>
<accession>A0A0P6X6R2</accession>
<protein>
    <recommendedName>
        <fullName evidence="15">Heme A synthase</fullName>
    </recommendedName>
</protein>
<evidence type="ECO:0000256" key="11">
    <source>
        <dbReference type="ARBA" id="ARBA00023444"/>
    </source>
</evidence>
<keyword evidence="8" id="KW-0350">Heme biosynthesis</keyword>
<dbReference type="PANTHER" id="PTHR35457:SF1">
    <property type="entry name" value="HEME A SYNTHASE"/>
    <property type="match status" value="1"/>
</dbReference>
<evidence type="ECO:0000256" key="12">
    <source>
        <dbReference type="SAM" id="Phobius"/>
    </source>
</evidence>
<feature type="transmembrane region" description="Helical" evidence="12">
    <location>
        <begin position="254"/>
        <end position="277"/>
    </location>
</feature>
<dbReference type="Proteomes" id="UP000050514">
    <property type="component" value="Unassembled WGS sequence"/>
</dbReference>
<dbReference type="Pfam" id="PF02628">
    <property type="entry name" value="COX15-CtaA"/>
    <property type="match status" value="1"/>
</dbReference>
<evidence type="ECO:0000256" key="5">
    <source>
        <dbReference type="ARBA" id="ARBA00022989"/>
    </source>
</evidence>
<keyword evidence="6" id="KW-0560">Oxidoreductase</keyword>
<keyword evidence="9 12" id="KW-0472">Membrane</keyword>
<feature type="transmembrane region" description="Helical" evidence="12">
    <location>
        <begin position="130"/>
        <end position="149"/>
    </location>
</feature>
<evidence type="ECO:0000256" key="9">
    <source>
        <dbReference type="ARBA" id="ARBA00023136"/>
    </source>
</evidence>
<dbReference type="GO" id="GO:0046872">
    <property type="term" value="F:metal ion binding"/>
    <property type="evidence" value="ECO:0007669"/>
    <property type="project" value="UniProtKB-KW"/>
</dbReference>
<name>A0A0P6X6R2_9CHLR</name>
<organism evidence="13 14">
    <name type="scientific">Bellilinea caldifistulae</name>
    <dbReference type="NCBI Taxonomy" id="360411"/>
    <lineage>
        <taxon>Bacteria</taxon>
        <taxon>Bacillati</taxon>
        <taxon>Chloroflexota</taxon>
        <taxon>Anaerolineae</taxon>
        <taxon>Anaerolineales</taxon>
        <taxon>Anaerolineaceae</taxon>
        <taxon>Bellilinea</taxon>
    </lineage>
</organism>
<evidence type="ECO:0000256" key="8">
    <source>
        <dbReference type="ARBA" id="ARBA00023133"/>
    </source>
</evidence>
<keyword evidence="14" id="KW-1185">Reference proteome</keyword>
<sequence length="327" mass="35698">MEIFNSVQSFRKFVWGVLLYNILVILWGAFVRATGSGAGCGAHWPLCNGEVIPRAPAVETLIEFTHRLSSGLVVLLMIILVASAFRLFPKGHVVRKSVIAAGIFTIIESLIGAVLVLNELTGQNDSIHRAIVMMVHLINTFLLVASILLTARWSSDESPVQINFNRGGWGILIGIGLAGMIILGASGAVTALGDTLYPSSSLVEGFQQDFDPTANILIRLRIFHPAIAAFVGVYTIGVSLSIRRKFPFQSIQHSTTVLSAVYALQLLLGVINVILLAPVWMQILHLLVTNLIWLAWLWLAESFFSGRFALQSRSDHPVHQSISQPLA</sequence>
<feature type="transmembrane region" description="Helical" evidence="12">
    <location>
        <begin position="97"/>
        <end position="118"/>
    </location>
</feature>
<evidence type="ECO:0000256" key="1">
    <source>
        <dbReference type="ARBA" id="ARBA00004141"/>
    </source>
</evidence>
<comment type="pathway">
    <text evidence="11">Porphyrin-containing compound metabolism.</text>
</comment>
<dbReference type="STRING" id="360411.AC812_11045"/>
<dbReference type="GO" id="GO:0016020">
    <property type="term" value="C:membrane"/>
    <property type="evidence" value="ECO:0007669"/>
    <property type="project" value="UniProtKB-SubCell"/>
</dbReference>
<dbReference type="InterPro" id="IPR050450">
    <property type="entry name" value="COX15/CtaA_HemeA_synthase"/>
</dbReference>
<proteinExistence type="predicted"/>